<dbReference type="AlphaFoldDB" id="A0A2R6PV99"/>
<evidence type="ECO:0000313" key="1">
    <source>
        <dbReference type="EMBL" id="PSR97184.1"/>
    </source>
</evidence>
<accession>A0A2R6PV99</accession>
<sequence>MARFHPSRNHRQYRNSLSVTRRFLKLLANIFYNLLSTLRRARSVNLGRCYTMGSFSSATETKGMKGKVIIERDDFFGEDSGEDEDGDEDMQN</sequence>
<comment type="caution">
    <text evidence="1">The sequence shown here is derived from an EMBL/GenBank/DDBJ whole genome shotgun (WGS) entry which is preliminary data.</text>
</comment>
<protein>
    <submittedName>
        <fullName evidence="1">Uncharacterized protein</fullName>
    </submittedName>
</protein>
<evidence type="ECO:0000313" key="2">
    <source>
        <dbReference type="Proteomes" id="UP000186601"/>
    </source>
</evidence>
<dbReference type="EMBL" id="MLYV02000443">
    <property type="protein sequence ID" value="PSR97184.1"/>
    <property type="molecule type" value="Genomic_DNA"/>
</dbReference>
<gene>
    <name evidence="1" type="ORF">PHLCEN_2v4355</name>
</gene>
<proteinExistence type="predicted"/>
<name>A0A2R6PV99_9APHY</name>
<dbReference type="Proteomes" id="UP000186601">
    <property type="component" value="Unassembled WGS sequence"/>
</dbReference>
<organism evidence="1 2">
    <name type="scientific">Hermanssonia centrifuga</name>
    <dbReference type="NCBI Taxonomy" id="98765"/>
    <lineage>
        <taxon>Eukaryota</taxon>
        <taxon>Fungi</taxon>
        <taxon>Dikarya</taxon>
        <taxon>Basidiomycota</taxon>
        <taxon>Agaricomycotina</taxon>
        <taxon>Agaricomycetes</taxon>
        <taxon>Polyporales</taxon>
        <taxon>Meruliaceae</taxon>
        <taxon>Hermanssonia</taxon>
    </lineage>
</organism>
<reference evidence="1 2" key="1">
    <citation type="submission" date="2018-02" db="EMBL/GenBank/DDBJ databases">
        <title>Genome sequence of the basidiomycete white-rot fungus Phlebia centrifuga.</title>
        <authorList>
            <person name="Granchi Z."/>
            <person name="Peng M."/>
            <person name="de Vries R.P."/>
            <person name="Hilden K."/>
            <person name="Makela M.R."/>
            <person name="Grigoriev I."/>
            <person name="Riley R."/>
        </authorList>
    </citation>
    <scope>NUCLEOTIDE SEQUENCE [LARGE SCALE GENOMIC DNA]</scope>
    <source>
        <strain evidence="1 2">FBCC195</strain>
    </source>
</reference>
<keyword evidence="2" id="KW-1185">Reference proteome</keyword>